<evidence type="ECO:0000256" key="2">
    <source>
        <dbReference type="ARBA" id="ARBA00022692"/>
    </source>
</evidence>
<feature type="transmembrane region" description="Helical" evidence="6">
    <location>
        <begin position="243"/>
        <end position="264"/>
    </location>
</feature>
<dbReference type="InterPro" id="IPR036513">
    <property type="entry name" value="STAS_dom_sf"/>
</dbReference>
<feature type="transmembrane region" description="Helical" evidence="6">
    <location>
        <begin position="442"/>
        <end position="475"/>
    </location>
</feature>
<comment type="caution">
    <text evidence="8">The sequence shown here is derived from an EMBL/GenBank/DDBJ whole genome shotgun (WGS) entry which is preliminary data.</text>
</comment>
<evidence type="ECO:0000259" key="7">
    <source>
        <dbReference type="PROSITE" id="PS50042"/>
    </source>
</evidence>
<keyword evidence="2 6" id="KW-0812">Transmembrane</keyword>
<dbReference type="CDD" id="cd00038">
    <property type="entry name" value="CAP_ED"/>
    <property type="match status" value="1"/>
</dbReference>
<keyword evidence="3 6" id="KW-1133">Transmembrane helix</keyword>
<feature type="region of interest" description="Disordered" evidence="5">
    <location>
        <begin position="628"/>
        <end position="682"/>
    </location>
</feature>
<feature type="domain" description="Cyclic nucleotide-binding" evidence="7">
    <location>
        <begin position="849"/>
        <end position="974"/>
    </location>
</feature>
<feature type="region of interest" description="Disordered" evidence="5">
    <location>
        <begin position="539"/>
        <end position="567"/>
    </location>
</feature>
<name>W7TQN8_9STRA</name>
<dbReference type="PANTHER" id="PTHR43310">
    <property type="entry name" value="SULFATE TRANSPORTER YBAR-RELATED"/>
    <property type="match status" value="1"/>
</dbReference>
<evidence type="ECO:0000256" key="5">
    <source>
        <dbReference type="SAM" id="MobiDB-lite"/>
    </source>
</evidence>
<evidence type="ECO:0000256" key="6">
    <source>
        <dbReference type="SAM" id="Phobius"/>
    </source>
</evidence>
<feature type="transmembrane region" description="Helical" evidence="6">
    <location>
        <begin position="410"/>
        <end position="430"/>
    </location>
</feature>
<feature type="transmembrane region" description="Helical" evidence="6">
    <location>
        <begin position="219"/>
        <end position="237"/>
    </location>
</feature>
<evidence type="ECO:0000313" key="8">
    <source>
        <dbReference type="EMBL" id="EWM28397.1"/>
    </source>
</evidence>
<organism evidence="8 9">
    <name type="scientific">Nannochloropsis gaditana</name>
    <dbReference type="NCBI Taxonomy" id="72520"/>
    <lineage>
        <taxon>Eukaryota</taxon>
        <taxon>Sar</taxon>
        <taxon>Stramenopiles</taxon>
        <taxon>Ochrophyta</taxon>
        <taxon>Eustigmatophyceae</taxon>
        <taxon>Eustigmatales</taxon>
        <taxon>Monodopsidaceae</taxon>
        <taxon>Nannochloropsis</taxon>
    </lineage>
</organism>
<dbReference type="Gene3D" id="3.30.750.24">
    <property type="entry name" value="STAS domain"/>
    <property type="match status" value="1"/>
</dbReference>
<dbReference type="SMART" id="SM00100">
    <property type="entry name" value="cNMP"/>
    <property type="match status" value="1"/>
</dbReference>
<evidence type="ECO:0000256" key="1">
    <source>
        <dbReference type="ARBA" id="ARBA00004141"/>
    </source>
</evidence>
<feature type="transmembrane region" description="Helical" evidence="6">
    <location>
        <begin position="87"/>
        <end position="112"/>
    </location>
</feature>
<dbReference type="AlphaFoldDB" id="W7TQN8"/>
<dbReference type="PANTHER" id="PTHR43310:SF2">
    <property type="entry name" value="SLC26A_SULP TRANSPORTER DOMAIN-CONTAINING PROTEIN"/>
    <property type="match status" value="1"/>
</dbReference>
<evidence type="ECO:0000256" key="4">
    <source>
        <dbReference type="ARBA" id="ARBA00023136"/>
    </source>
</evidence>
<evidence type="ECO:0000313" key="9">
    <source>
        <dbReference type="Proteomes" id="UP000019335"/>
    </source>
</evidence>
<feature type="transmembrane region" description="Helical" evidence="6">
    <location>
        <begin position="385"/>
        <end position="404"/>
    </location>
</feature>
<dbReference type="GO" id="GO:0016020">
    <property type="term" value="C:membrane"/>
    <property type="evidence" value="ECO:0007669"/>
    <property type="project" value="UniProtKB-SubCell"/>
</dbReference>
<comment type="subcellular location">
    <subcellularLocation>
        <location evidence="1">Membrane</location>
        <topology evidence="1">Multi-pass membrane protein</topology>
    </subcellularLocation>
</comment>
<accession>W7TQN8</accession>
<dbReference type="OrthoDB" id="409725at2759"/>
<dbReference type="InterPro" id="IPR011547">
    <property type="entry name" value="SLC26A/SulP_dom"/>
</dbReference>
<feature type="transmembrane region" description="Helical" evidence="6">
    <location>
        <begin position="118"/>
        <end position="134"/>
    </location>
</feature>
<dbReference type="InterPro" id="IPR052706">
    <property type="entry name" value="Membrane-Transporter-like"/>
</dbReference>
<evidence type="ECO:0000256" key="3">
    <source>
        <dbReference type="ARBA" id="ARBA00022989"/>
    </source>
</evidence>
<dbReference type="InterPro" id="IPR000595">
    <property type="entry name" value="cNMP-bd_dom"/>
</dbReference>
<proteinExistence type="predicted"/>
<dbReference type="Gene3D" id="2.60.120.10">
    <property type="entry name" value="Jelly Rolls"/>
    <property type="match status" value="1"/>
</dbReference>
<feature type="transmembrane region" description="Helical" evidence="6">
    <location>
        <begin position="141"/>
        <end position="164"/>
    </location>
</feature>
<keyword evidence="4 6" id="KW-0472">Membrane</keyword>
<dbReference type="SUPFAM" id="SSF51206">
    <property type="entry name" value="cAMP-binding domain-like"/>
    <property type="match status" value="1"/>
</dbReference>
<feature type="transmembrane region" description="Helical" evidence="6">
    <location>
        <begin position="176"/>
        <end position="199"/>
    </location>
</feature>
<dbReference type="Proteomes" id="UP000019335">
    <property type="component" value="Chromosome 5"/>
</dbReference>
<feature type="transmembrane region" description="Helical" evidence="6">
    <location>
        <begin position="53"/>
        <end position="75"/>
    </location>
</feature>
<gene>
    <name evidence="8" type="ORF">Naga_100206g7</name>
</gene>
<feature type="transmembrane region" description="Helical" evidence="6">
    <location>
        <begin position="316"/>
        <end position="334"/>
    </location>
</feature>
<dbReference type="InterPro" id="IPR018490">
    <property type="entry name" value="cNMP-bd_dom_sf"/>
</dbReference>
<dbReference type="Pfam" id="PF00916">
    <property type="entry name" value="Sulfate_transp"/>
    <property type="match status" value="1"/>
</dbReference>
<dbReference type="EMBL" id="AZIL01000313">
    <property type="protein sequence ID" value="EWM28397.1"/>
    <property type="molecule type" value="Genomic_DNA"/>
</dbReference>
<dbReference type="SUPFAM" id="SSF52091">
    <property type="entry name" value="SpoIIaa-like"/>
    <property type="match status" value="1"/>
</dbReference>
<reference evidence="8 9" key="1">
    <citation type="journal article" date="2014" name="Mol. Plant">
        <title>Chromosome Scale Genome Assembly and Transcriptome Profiling of Nannochloropsis gaditana in Nitrogen Depletion.</title>
        <authorList>
            <person name="Corteggiani Carpinelli E."/>
            <person name="Telatin A."/>
            <person name="Vitulo N."/>
            <person name="Forcato C."/>
            <person name="D'Angelo M."/>
            <person name="Schiavon R."/>
            <person name="Vezzi A."/>
            <person name="Giacometti G.M."/>
            <person name="Morosinotto T."/>
            <person name="Valle G."/>
        </authorList>
    </citation>
    <scope>NUCLEOTIDE SEQUENCE [LARGE SCALE GENOMIC DNA]</scope>
    <source>
        <strain evidence="8 9">B-31</strain>
    </source>
</reference>
<keyword evidence="9" id="KW-1185">Reference proteome</keyword>
<protein>
    <submittedName>
        <fullName evidence="8">Sulfate permease family</fullName>
    </submittedName>
</protein>
<feature type="compositionally biased region" description="Low complexity" evidence="5">
    <location>
        <begin position="651"/>
        <end position="670"/>
    </location>
</feature>
<dbReference type="InterPro" id="IPR014710">
    <property type="entry name" value="RmlC-like_jellyroll"/>
</dbReference>
<dbReference type="PROSITE" id="PS50042">
    <property type="entry name" value="CNMP_BINDING_3"/>
    <property type="match status" value="1"/>
</dbReference>
<sequence length="1003" mass="110281">MTGTSYLSPPQHHRGVSIQSSPSFVKEDTVQVQISHKDGEEKESWYQQPLNSVIYGIINTIACVPILYGYAQIVFSQGLFQPFMPMLAKLFILSSVVHQAIFSLFSTLPYAVGQIQDAGLIFLSKIATSVVFLLQDKPAEVVVSTALVTLGLSTAVLGATLMALGHYKLARLVSYLPLPVIGGQIVFIAAFCFRAGVALSVGHDLDSLQAWRALYDPRAVVLVLPGILAGVVLSIVAHSFKHFLALPVAMVCVPLVFYGVLFLAGESMEGARDFGWVGPANAPASWQASVALYQVWPPDLLGRIEWWVVPYQLPTLLGMIFVVSFSSCLDIVAIEMDSGRPLNKNHELSTVGASNLIAGLCGGFTGSYIFSQTIFTYRTQTRSRLCGLVLIMAELAVFFCDVDLMSYIPLYFFAATLHFITFELMLEWLVEARLRMTAKEYVVLWTTFLGNVAFGIIPGFALGIVLSMAMFIISYAKSTARTAQAQRQRSRVARLRGARRLLDHGKILTLELNGAIFFGSSITTLEHIKSLLGVAQSPSRKAKERSTERRKGKMVGYRPSRTHSRRSLTEQAEMWAGGQSIGSADAHTKFAGRRVSSNALTGSRNRTFLNLSSSLWTRVWHGGSVDAPKEAQEAAVDEEEATEASPLVGQSSAASLAGLGSSLPPSSSPSHDGRSIGGGASAVTGTYGTGMKPFSEAMTQEMQASGTGAANHFANAPKPRFLILDFRRVPAIDMSSVVNCFLPLQTLCKDVQVILCYSNCNVRVEFYLRANRLLADNNTRLFPTLHQALDSCETALLAEESQHTHGHSLRARAFSLRGMQELSVVSVLRKLLLEEEEEDGEGQEIGPGMASSVDEDALEMIAHYAREETFREEDSIFYKEDISDSFYLILSGEVALESLEEDAREEPMRAADRLPSWGGGSRDRRRRRVEVVLHSGSLFGFVDFFLENQRRRFFARAMTPVKLGVFSQTALRRLEEEHPRLMVLVQKLLLKQFSIELGNVSVL</sequence>